<sequence>MERTITCSPADDAPIVLFAAAAFAAFFGYLALTGSGVNQITTYGALLFSICAFAAKLLQLIWREDYTTTVSHGALRFERFPDRKLKLDFAKPDVSFMRSKTRPWYYGGDHRSLPICLHLNDGKVVEIDVRFIWDGNRAEFLQAVRELWGSGYDGDSQKQANHEMHQSSGGSSILHKQSPPGTW</sequence>
<dbReference type="Proteomes" id="UP000318017">
    <property type="component" value="Chromosome"/>
</dbReference>
<feature type="transmembrane region" description="Helical" evidence="2">
    <location>
        <begin position="13"/>
        <end position="32"/>
    </location>
</feature>
<protein>
    <recommendedName>
        <fullName evidence="5">Transmembrane protein</fullName>
    </recommendedName>
</protein>
<keyword evidence="4" id="KW-1185">Reference proteome</keyword>
<reference evidence="3 4" key="1">
    <citation type="submission" date="2019-02" db="EMBL/GenBank/DDBJ databases">
        <title>Deep-cultivation of Planctomycetes and their phenomic and genomic characterization uncovers novel biology.</title>
        <authorList>
            <person name="Wiegand S."/>
            <person name="Jogler M."/>
            <person name="Boedeker C."/>
            <person name="Pinto D."/>
            <person name="Vollmers J."/>
            <person name="Rivas-Marin E."/>
            <person name="Kohn T."/>
            <person name="Peeters S.H."/>
            <person name="Heuer A."/>
            <person name="Rast P."/>
            <person name="Oberbeckmann S."/>
            <person name="Bunk B."/>
            <person name="Jeske O."/>
            <person name="Meyerdierks A."/>
            <person name="Storesund J.E."/>
            <person name="Kallscheuer N."/>
            <person name="Luecker S."/>
            <person name="Lage O.M."/>
            <person name="Pohl T."/>
            <person name="Merkel B.J."/>
            <person name="Hornburger P."/>
            <person name="Mueller R.-W."/>
            <person name="Bruemmer F."/>
            <person name="Labrenz M."/>
            <person name="Spormann A.M."/>
            <person name="Op den Camp H."/>
            <person name="Overmann J."/>
            <person name="Amann R."/>
            <person name="Jetten M.S.M."/>
            <person name="Mascher T."/>
            <person name="Medema M.H."/>
            <person name="Devos D.P."/>
            <person name="Kaster A.-K."/>
            <person name="Ovreas L."/>
            <person name="Rohde M."/>
            <person name="Galperin M.Y."/>
            <person name="Jogler C."/>
        </authorList>
    </citation>
    <scope>NUCLEOTIDE SEQUENCE [LARGE SCALE GENOMIC DNA]</scope>
    <source>
        <strain evidence="3 4">Q31a</strain>
    </source>
</reference>
<dbReference type="EMBL" id="CP036298">
    <property type="protein sequence ID" value="QDV26966.1"/>
    <property type="molecule type" value="Genomic_DNA"/>
</dbReference>
<proteinExistence type="predicted"/>
<name>A0A518GEE0_9BACT</name>
<evidence type="ECO:0000256" key="2">
    <source>
        <dbReference type="SAM" id="Phobius"/>
    </source>
</evidence>
<feature type="compositionally biased region" description="Polar residues" evidence="1">
    <location>
        <begin position="166"/>
        <end position="183"/>
    </location>
</feature>
<feature type="transmembrane region" description="Helical" evidence="2">
    <location>
        <begin position="44"/>
        <end position="62"/>
    </location>
</feature>
<keyword evidence="2" id="KW-0812">Transmembrane</keyword>
<dbReference type="KEGG" id="ahel:Q31a_53460"/>
<keyword evidence="2" id="KW-0472">Membrane</keyword>
<evidence type="ECO:0000313" key="4">
    <source>
        <dbReference type="Proteomes" id="UP000318017"/>
    </source>
</evidence>
<dbReference type="RefSeq" id="WP_145083635.1">
    <property type="nucleotide sequence ID" value="NZ_CP036298.1"/>
</dbReference>
<organism evidence="3 4">
    <name type="scientific">Aureliella helgolandensis</name>
    <dbReference type="NCBI Taxonomy" id="2527968"/>
    <lineage>
        <taxon>Bacteria</taxon>
        <taxon>Pseudomonadati</taxon>
        <taxon>Planctomycetota</taxon>
        <taxon>Planctomycetia</taxon>
        <taxon>Pirellulales</taxon>
        <taxon>Pirellulaceae</taxon>
        <taxon>Aureliella</taxon>
    </lineage>
</organism>
<evidence type="ECO:0000313" key="3">
    <source>
        <dbReference type="EMBL" id="QDV26966.1"/>
    </source>
</evidence>
<accession>A0A518GEE0</accession>
<keyword evidence="2" id="KW-1133">Transmembrane helix</keyword>
<evidence type="ECO:0008006" key="5">
    <source>
        <dbReference type="Google" id="ProtNLM"/>
    </source>
</evidence>
<feature type="region of interest" description="Disordered" evidence="1">
    <location>
        <begin position="154"/>
        <end position="183"/>
    </location>
</feature>
<dbReference type="AlphaFoldDB" id="A0A518GEE0"/>
<evidence type="ECO:0000256" key="1">
    <source>
        <dbReference type="SAM" id="MobiDB-lite"/>
    </source>
</evidence>
<gene>
    <name evidence="3" type="ORF">Q31a_53460</name>
</gene>